<gene>
    <name evidence="2" type="primary">Piso0_002828</name>
    <name evidence="2" type="ORF">GNLVRS01_PISO0J20469g</name>
</gene>
<name>G8YDM2_PICSO</name>
<evidence type="ECO:0000313" key="2">
    <source>
        <dbReference type="EMBL" id="CCE83053.1"/>
    </source>
</evidence>
<reference evidence="2 3" key="1">
    <citation type="journal article" date="2012" name="G3 (Bethesda)">
        <title>Pichia sorbitophila, an interspecies yeast hybrid reveals early steps of genome resolution following polyploidization.</title>
        <authorList>
            <person name="Leh Louis V."/>
            <person name="Despons L."/>
            <person name="Friedrich A."/>
            <person name="Martin T."/>
            <person name="Durrens P."/>
            <person name="Casaregola S."/>
            <person name="Neuveglise C."/>
            <person name="Fairhead C."/>
            <person name="Marck C."/>
            <person name="Cruz J.A."/>
            <person name="Straub M.L."/>
            <person name="Kugler V."/>
            <person name="Sacerdot C."/>
            <person name="Uzunov Z."/>
            <person name="Thierry A."/>
            <person name="Weiss S."/>
            <person name="Bleykasten C."/>
            <person name="De Montigny J."/>
            <person name="Jacques N."/>
            <person name="Jung P."/>
            <person name="Lemaire M."/>
            <person name="Mallet S."/>
            <person name="Morel G."/>
            <person name="Richard G.F."/>
            <person name="Sarkar A."/>
            <person name="Savel G."/>
            <person name="Schacherer J."/>
            <person name="Seret M.L."/>
            <person name="Talla E."/>
            <person name="Samson G."/>
            <person name="Jubin C."/>
            <person name="Poulain J."/>
            <person name="Vacherie B."/>
            <person name="Barbe V."/>
            <person name="Pelletier E."/>
            <person name="Sherman D.J."/>
            <person name="Westhof E."/>
            <person name="Weissenbach J."/>
            <person name="Baret P.V."/>
            <person name="Wincker P."/>
            <person name="Gaillardin C."/>
            <person name="Dujon B."/>
            <person name="Souciet J.L."/>
        </authorList>
    </citation>
    <scope>NUCLEOTIDE SEQUENCE [LARGE SCALE GENOMIC DNA]</scope>
    <source>
        <strain evidence="3">ATCC MYA-4447 / BCRC 22081 / CBS 7064 / NBRC 10061 / NRRL Y-12695</strain>
    </source>
</reference>
<dbReference type="InterPro" id="IPR016040">
    <property type="entry name" value="NAD(P)-bd_dom"/>
</dbReference>
<feature type="domain" description="NAD(P)-binding" evidence="1">
    <location>
        <begin position="10"/>
        <end position="355"/>
    </location>
</feature>
<sequence length="362" mass="41626">MIDAFDQYLLVTGGAGFIGSCFLENWVIKFSNIHFTCIDKLNYVSDHSTKYISNLLKLPNFKFVQKDIAVEYEYLCGLLVEDYENNRITGIINFAAESSVDRSFSSPLDFTQNNITSSHNLFECARLLLEKHPEVRNKFKFLHVSTDEVYGEQALREHVAECSNLKPTNPYAATKAAIDLIAQSYIYSFHLPITIIRSNNVYGPNQNKEKLIPMVLDKLKQYENQLKAKEPITEKITIHGNGTNKRTYIHVQDLITAIELLWMKMDDDLESDSQKVLTQTYNIGTTYEIDNLSLVKYICDIYFAQRLSSLDVDYNSLITFVKDRNYNDSRYALNFDKMTELGWKPSIKMTDGIKQLVANLDS</sequence>
<dbReference type="AlphaFoldDB" id="G8YDM2"/>
<dbReference type="eggNOG" id="KOG0747">
    <property type="taxonomic scope" value="Eukaryota"/>
</dbReference>
<organism evidence="2 3">
    <name type="scientific">Pichia sorbitophila (strain ATCC MYA-4447 / BCRC 22081 / CBS 7064 / NBRC 10061 / NRRL Y-12695)</name>
    <name type="common">Hybrid yeast</name>
    <dbReference type="NCBI Taxonomy" id="559304"/>
    <lineage>
        <taxon>Eukaryota</taxon>
        <taxon>Fungi</taxon>
        <taxon>Dikarya</taxon>
        <taxon>Ascomycota</taxon>
        <taxon>Saccharomycotina</taxon>
        <taxon>Pichiomycetes</taxon>
        <taxon>Debaryomycetaceae</taxon>
        <taxon>Millerozyma</taxon>
    </lineage>
</organism>
<evidence type="ECO:0000313" key="3">
    <source>
        <dbReference type="Proteomes" id="UP000005222"/>
    </source>
</evidence>
<protein>
    <submittedName>
        <fullName evidence="2">Piso0_002828 protein</fullName>
    </submittedName>
</protein>
<dbReference type="EMBL" id="FO082050">
    <property type="protein sequence ID" value="CCE83053.1"/>
    <property type="molecule type" value="Genomic_DNA"/>
</dbReference>
<dbReference type="Pfam" id="PF16363">
    <property type="entry name" value="GDP_Man_Dehyd"/>
    <property type="match status" value="1"/>
</dbReference>
<dbReference type="STRING" id="559304.G8YDM2"/>
<dbReference type="Proteomes" id="UP000005222">
    <property type="component" value="Chromosome J"/>
</dbReference>
<keyword evidence="3" id="KW-1185">Reference proteome</keyword>
<dbReference type="FunFam" id="3.40.50.720:FF:000304">
    <property type="entry name" value="UDP-glucose 4,6-dehydratase"/>
    <property type="match status" value="1"/>
</dbReference>
<dbReference type="OMA" id="KLIPLMC"/>
<accession>G8YDM2</accession>
<dbReference type="PANTHER" id="PTHR43000">
    <property type="entry name" value="DTDP-D-GLUCOSE 4,6-DEHYDRATASE-RELATED"/>
    <property type="match status" value="1"/>
</dbReference>
<dbReference type="OrthoDB" id="331544at2759"/>
<dbReference type="Gene3D" id="3.90.25.10">
    <property type="entry name" value="UDP-galactose 4-epimerase, domain 1"/>
    <property type="match status" value="1"/>
</dbReference>
<dbReference type="GO" id="GO:0009225">
    <property type="term" value="P:nucleotide-sugar metabolic process"/>
    <property type="evidence" value="ECO:0007669"/>
    <property type="project" value="UniProtKB-ARBA"/>
</dbReference>
<dbReference type="InParanoid" id="G8YDM2"/>
<proteinExistence type="predicted"/>
<dbReference type="InterPro" id="IPR036291">
    <property type="entry name" value="NAD(P)-bd_dom_sf"/>
</dbReference>
<dbReference type="Gene3D" id="3.40.50.720">
    <property type="entry name" value="NAD(P)-binding Rossmann-like Domain"/>
    <property type="match status" value="1"/>
</dbReference>
<dbReference type="HOGENOM" id="CLU_007383_1_14_1"/>
<dbReference type="SUPFAM" id="SSF51735">
    <property type="entry name" value="NAD(P)-binding Rossmann-fold domains"/>
    <property type="match status" value="1"/>
</dbReference>
<evidence type="ECO:0000259" key="1">
    <source>
        <dbReference type="Pfam" id="PF16363"/>
    </source>
</evidence>